<protein>
    <submittedName>
        <fullName evidence="2">Uncharacterized protein</fullName>
    </submittedName>
</protein>
<dbReference type="EMBL" id="JBEYRS010000022">
    <property type="protein sequence ID" value="MEW2367163.1"/>
    <property type="molecule type" value="Genomic_DNA"/>
</dbReference>
<proteinExistence type="predicted"/>
<evidence type="ECO:0000256" key="1">
    <source>
        <dbReference type="SAM" id="Phobius"/>
    </source>
</evidence>
<evidence type="ECO:0000313" key="2">
    <source>
        <dbReference type="EMBL" id="MEW2367163.1"/>
    </source>
</evidence>
<feature type="transmembrane region" description="Helical" evidence="1">
    <location>
        <begin position="67"/>
        <end position="93"/>
    </location>
</feature>
<keyword evidence="1" id="KW-0472">Membrane</keyword>
<sequence length="160" mass="16843">MSDERRPDDEQEPTWGSFSTGGKVLAAVGFTGLGLGVAALVMLFLLLVVLVVTALCSDLIEFDGLSALFWAALLCLPCGILAALFTAPVRLLLRLSSLAERTKRAAAEATSCLTTFLAALFVLEFTPGLHTTNPWLPAAAATVLGVVANLLVARVESRGR</sequence>
<keyword evidence="3" id="KW-1185">Reference proteome</keyword>
<feature type="transmembrane region" description="Helical" evidence="1">
    <location>
        <begin position="24"/>
        <end position="55"/>
    </location>
</feature>
<comment type="caution">
    <text evidence="2">The sequence shown here is derived from an EMBL/GenBank/DDBJ whole genome shotgun (WGS) entry which is preliminary data.</text>
</comment>
<accession>A0ABV3M646</accession>
<organism evidence="2 3">
    <name type="scientific">Streptomyces huasconensis</name>
    <dbReference type="NCBI Taxonomy" id="1854574"/>
    <lineage>
        <taxon>Bacteria</taxon>
        <taxon>Bacillati</taxon>
        <taxon>Actinomycetota</taxon>
        <taxon>Actinomycetes</taxon>
        <taxon>Kitasatosporales</taxon>
        <taxon>Streptomycetaceae</taxon>
        <taxon>Streptomyces</taxon>
    </lineage>
</organism>
<name>A0ABV3M646_9ACTN</name>
<gene>
    <name evidence="2" type="ORF">AB0887_35135</name>
</gene>
<keyword evidence="1" id="KW-1133">Transmembrane helix</keyword>
<feature type="transmembrane region" description="Helical" evidence="1">
    <location>
        <begin position="135"/>
        <end position="153"/>
    </location>
</feature>
<dbReference type="RefSeq" id="WP_359773091.1">
    <property type="nucleotide sequence ID" value="NZ_JBEYRR010000001.1"/>
</dbReference>
<evidence type="ECO:0000313" key="3">
    <source>
        <dbReference type="Proteomes" id="UP001553843"/>
    </source>
</evidence>
<reference evidence="2 3" key="1">
    <citation type="submission" date="2024-06" db="EMBL/GenBank/DDBJ databases">
        <title>The Natural Products Discovery Center: Release of the First 8490 Sequenced Strains for Exploring Actinobacteria Biosynthetic Diversity.</title>
        <authorList>
            <person name="Kalkreuter E."/>
            <person name="Kautsar S.A."/>
            <person name="Yang D."/>
            <person name="Bader C.D."/>
            <person name="Teijaro C.N."/>
            <person name="Fluegel L."/>
            <person name="Davis C.M."/>
            <person name="Simpson J.R."/>
            <person name="Lauterbach L."/>
            <person name="Steele A.D."/>
            <person name="Gui C."/>
            <person name="Meng S."/>
            <person name="Li G."/>
            <person name="Viehrig K."/>
            <person name="Ye F."/>
            <person name="Su P."/>
            <person name="Kiefer A.F."/>
            <person name="Nichols A."/>
            <person name="Cepeda A.J."/>
            <person name="Yan W."/>
            <person name="Fan B."/>
            <person name="Jiang Y."/>
            <person name="Adhikari A."/>
            <person name="Zheng C.-J."/>
            <person name="Schuster L."/>
            <person name="Cowan T.M."/>
            <person name="Smanski M.J."/>
            <person name="Chevrette M.G."/>
            <person name="De Carvalho L.P.S."/>
            <person name="Shen B."/>
        </authorList>
    </citation>
    <scope>NUCLEOTIDE SEQUENCE [LARGE SCALE GENOMIC DNA]</scope>
    <source>
        <strain evidence="2 3">NPDC047833</strain>
    </source>
</reference>
<feature type="transmembrane region" description="Helical" evidence="1">
    <location>
        <begin position="105"/>
        <end position="123"/>
    </location>
</feature>
<dbReference type="Proteomes" id="UP001553843">
    <property type="component" value="Unassembled WGS sequence"/>
</dbReference>
<keyword evidence="1" id="KW-0812">Transmembrane</keyword>